<evidence type="ECO:0000256" key="1">
    <source>
        <dbReference type="SAM" id="Phobius"/>
    </source>
</evidence>
<comment type="caution">
    <text evidence="2">The sequence shown here is derived from an EMBL/GenBank/DDBJ whole genome shotgun (WGS) entry which is preliminary data.</text>
</comment>
<proteinExistence type="predicted"/>
<organism evidence="2 3">
    <name type="scientific">Alkalihalophilus pseudofirmus</name>
    <name type="common">Bacillus pseudofirmus</name>
    <dbReference type="NCBI Taxonomy" id="79885"/>
    <lineage>
        <taxon>Bacteria</taxon>
        <taxon>Bacillati</taxon>
        <taxon>Bacillota</taxon>
        <taxon>Bacilli</taxon>
        <taxon>Bacillales</taxon>
        <taxon>Bacillaceae</taxon>
        <taxon>Alkalihalophilus</taxon>
    </lineage>
</organism>
<reference evidence="2" key="1">
    <citation type="submission" date="2023-10" db="EMBL/GenBank/DDBJ databases">
        <title>Screening of Alkalihalophilus pseudofirmusBZ-TG-HK211 and Its Alleviation of Salt Stress on Rapeseed Growth.</title>
        <authorList>
            <person name="Zhao B."/>
            <person name="Guo T."/>
        </authorList>
    </citation>
    <scope>NUCLEOTIDE SEQUENCE</scope>
    <source>
        <strain evidence="2">BZ-TG-HK211</strain>
    </source>
</reference>
<dbReference type="EMBL" id="JAWJAY010001622">
    <property type="protein sequence ID" value="MDV2888543.1"/>
    <property type="molecule type" value="Genomic_DNA"/>
</dbReference>
<feature type="non-terminal residue" evidence="2">
    <location>
        <position position="72"/>
    </location>
</feature>
<evidence type="ECO:0000313" key="3">
    <source>
        <dbReference type="Proteomes" id="UP001285636"/>
    </source>
</evidence>
<sequence>MDVQTLIDQGIPEDQAEIALGFTKVTLAVTGIFTPIIGVLVSSAIQLLIAKFGSSSVSFKQLFSMNTFIMII</sequence>
<dbReference type="AlphaFoldDB" id="A0AAJ2NUJ9"/>
<feature type="transmembrane region" description="Helical" evidence="1">
    <location>
        <begin position="27"/>
        <end position="50"/>
    </location>
</feature>
<keyword evidence="1" id="KW-0812">Transmembrane</keyword>
<name>A0AAJ2NUJ9_ALKPS</name>
<accession>A0AAJ2NUJ9</accession>
<protein>
    <submittedName>
        <fullName evidence="2">YIP1 family protein</fullName>
    </submittedName>
</protein>
<evidence type="ECO:0000313" key="2">
    <source>
        <dbReference type="EMBL" id="MDV2888543.1"/>
    </source>
</evidence>
<keyword evidence="1" id="KW-0472">Membrane</keyword>
<keyword evidence="1" id="KW-1133">Transmembrane helix</keyword>
<gene>
    <name evidence="2" type="ORF">RYX45_25610</name>
</gene>
<dbReference type="Proteomes" id="UP001285636">
    <property type="component" value="Unassembled WGS sequence"/>
</dbReference>